<sequence length="24" mass="2789">MARGVGLGQDVFMRMETLYEGEWL</sequence>
<reference evidence="1" key="2">
    <citation type="journal article" date="2015" name="Fish Shellfish Immunol.">
        <title>Early steps in the European eel (Anguilla anguilla)-Vibrio vulnificus interaction in the gills: Role of the RtxA13 toxin.</title>
        <authorList>
            <person name="Callol A."/>
            <person name="Pajuelo D."/>
            <person name="Ebbesson L."/>
            <person name="Teles M."/>
            <person name="MacKenzie S."/>
            <person name="Amaro C."/>
        </authorList>
    </citation>
    <scope>NUCLEOTIDE SEQUENCE</scope>
</reference>
<dbReference type="EMBL" id="GBXM01031387">
    <property type="protein sequence ID" value="JAH77190.1"/>
    <property type="molecule type" value="Transcribed_RNA"/>
</dbReference>
<organism evidence="1">
    <name type="scientific">Anguilla anguilla</name>
    <name type="common">European freshwater eel</name>
    <name type="synonym">Muraena anguilla</name>
    <dbReference type="NCBI Taxonomy" id="7936"/>
    <lineage>
        <taxon>Eukaryota</taxon>
        <taxon>Metazoa</taxon>
        <taxon>Chordata</taxon>
        <taxon>Craniata</taxon>
        <taxon>Vertebrata</taxon>
        <taxon>Euteleostomi</taxon>
        <taxon>Actinopterygii</taxon>
        <taxon>Neopterygii</taxon>
        <taxon>Teleostei</taxon>
        <taxon>Anguilliformes</taxon>
        <taxon>Anguillidae</taxon>
        <taxon>Anguilla</taxon>
    </lineage>
</organism>
<accession>A0A0E9VIC1</accession>
<protein>
    <submittedName>
        <fullName evidence="1">Uncharacterized protein</fullName>
    </submittedName>
</protein>
<proteinExistence type="predicted"/>
<reference evidence="1" key="1">
    <citation type="submission" date="2014-11" db="EMBL/GenBank/DDBJ databases">
        <authorList>
            <person name="Amaro Gonzalez C."/>
        </authorList>
    </citation>
    <scope>NUCLEOTIDE SEQUENCE</scope>
</reference>
<name>A0A0E9VIC1_ANGAN</name>
<evidence type="ECO:0000313" key="1">
    <source>
        <dbReference type="EMBL" id="JAH77190.1"/>
    </source>
</evidence>
<dbReference type="AlphaFoldDB" id="A0A0E9VIC1"/>